<dbReference type="AlphaFoldDB" id="A0AAV6NC83"/>
<comment type="caution">
    <text evidence="2">The sequence shown here is derived from an EMBL/GenBank/DDBJ whole genome shotgun (WGS) entry which is preliminary data.</text>
</comment>
<feature type="region of interest" description="Disordered" evidence="1">
    <location>
        <begin position="1"/>
        <end position="28"/>
    </location>
</feature>
<dbReference type="EMBL" id="JAGKQH010000007">
    <property type="protein sequence ID" value="KAG6595150.1"/>
    <property type="molecule type" value="Genomic_DNA"/>
</dbReference>
<evidence type="ECO:0000313" key="3">
    <source>
        <dbReference type="Proteomes" id="UP000685013"/>
    </source>
</evidence>
<dbReference type="Proteomes" id="UP000685013">
    <property type="component" value="Chromosome 7"/>
</dbReference>
<evidence type="ECO:0000256" key="1">
    <source>
        <dbReference type="SAM" id="MobiDB-lite"/>
    </source>
</evidence>
<accession>A0AAV6NC83</accession>
<feature type="compositionally biased region" description="Basic and acidic residues" evidence="1">
    <location>
        <begin position="15"/>
        <end position="28"/>
    </location>
</feature>
<protein>
    <submittedName>
        <fullName evidence="2">Uncharacterized protein</fullName>
    </submittedName>
</protein>
<feature type="non-terminal residue" evidence="2">
    <location>
        <position position="1"/>
    </location>
</feature>
<organism evidence="2 3">
    <name type="scientific">Cucurbita argyrosperma subsp. sororia</name>
    <dbReference type="NCBI Taxonomy" id="37648"/>
    <lineage>
        <taxon>Eukaryota</taxon>
        <taxon>Viridiplantae</taxon>
        <taxon>Streptophyta</taxon>
        <taxon>Embryophyta</taxon>
        <taxon>Tracheophyta</taxon>
        <taxon>Spermatophyta</taxon>
        <taxon>Magnoliopsida</taxon>
        <taxon>eudicotyledons</taxon>
        <taxon>Gunneridae</taxon>
        <taxon>Pentapetalae</taxon>
        <taxon>rosids</taxon>
        <taxon>fabids</taxon>
        <taxon>Cucurbitales</taxon>
        <taxon>Cucurbitaceae</taxon>
        <taxon>Cucurbiteae</taxon>
        <taxon>Cucurbita</taxon>
    </lineage>
</organism>
<name>A0AAV6NC83_9ROSI</name>
<keyword evidence="3" id="KW-1185">Reference proteome</keyword>
<evidence type="ECO:0000313" key="2">
    <source>
        <dbReference type="EMBL" id="KAG6595150.1"/>
    </source>
</evidence>
<gene>
    <name evidence="2" type="ORF">SDJN03_11703</name>
</gene>
<reference evidence="2 3" key="1">
    <citation type="journal article" date="2021" name="Hortic Res">
        <title>The domestication of Cucurbita argyrosperma as revealed by the genome of its wild relative.</title>
        <authorList>
            <person name="Barrera-Redondo J."/>
            <person name="Sanchez-de la Vega G."/>
            <person name="Aguirre-Liguori J.A."/>
            <person name="Castellanos-Morales G."/>
            <person name="Gutierrez-Guerrero Y.T."/>
            <person name="Aguirre-Dugua X."/>
            <person name="Aguirre-Planter E."/>
            <person name="Tenaillon M.I."/>
            <person name="Lira-Saade R."/>
            <person name="Eguiarte L.E."/>
        </authorList>
    </citation>
    <scope>NUCLEOTIDE SEQUENCE [LARGE SCALE GENOMIC DNA]</scope>
    <source>
        <strain evidence="2">JBR-2021</strain>
    </source>
</reference>
<sequence>MRTTAKNFGNNYRNGEVENEHREKRDSSKSSLQVLYQIHHTIHYPCYHMPPTFAFSRGDPIAGAVLYAVFSKCRGRFGLCIFEMVKTKQRQNITLSHLSGSSNSIVGLDMHGDDSWVVVKKQIVAILVPSMAIAQKSSTSIAGQSQLQPIAKEVTKCQSGALEKTCLEVSAAVLPSASKNVKLLNLPLFIVI</sequence>
<feature type="compositionally biased region" description="Polar residues" evidence="1">
    <location>
        <begin position="1"/>
        <end position="13"/>
    </location>
</feature>
<proteinExistence type="predicted"/>